<evidence type="ECO:0000313" key="5">
    <source>
        <dbReference type="Proteomes" id="UP000013858"/>
    </source>
</evidence>
<comment type="caution">
    <text evidence="3">The sequence shown here is derived from an EMBL/GenBank/DDBJ whole genome shotgun (WGS) entry which is preliminary data.</text>
</comment>
<keyword evidence="1" id="KW-0812">Transmembrane</keyword>
<keyword evidence="6" id="KW-1185">Reference proteome</keyword>
<reference evidence="4 6" key="2">
    <citation type="submission" date="2013-03" db="EMBL/GenBank/DDBJ databases">
        <title>The Genome Sequence of Enterococcus haemoperoxidus BAA-382 (PacBio/Illumina hybrid assembly).</title>
        <authorList>
            <consortium name="The Broad Institute Genomics Platform"/>
            <consortium name="The Broad Institute Genome Sequencing Center for Infectious Disease"/>
            <person name="Earl A."/>
            <person name="Russ C."/>
            <person name="Gilmore M."/>
            <person name="Surin D."/>
            <person name="Walker B."/>
            <person name="Young S."/>
            <person name="Zeng Q."/>
            <person name="Gargeya S."/>
            <person name="Fitzgerald M."/>
            <person name="Haas B."/>
            <person name="Abouelleil A."/>
            <person name="Allen A.W."/>
            <person name="Alvarado L."/>
            <person name="Arachchi H.M."/>
            <person name="Berlin A.M."/>
            <person name="Chapman S.B."/>
            <person name="Gainer-Dewar J."/>
            <person name="Goldberg J."/>
            <person name="Griggs A."/>
            <person name="Gujja S."/>
            <person name="Hansen M."/>
            <person name="Howarth C."/>
            <person name="Imamovic A."/>
            <person name="Ireland A."/>
            <person name="Larimer J."/>
            <person name="McCowan C."/>
            <person name="Murphy C."/>
            <person name="Pearson M."/>
            <person name="Poon T.W."/>
            <person name="Priest M."/>
            <person name="Roberts A."/>
            <person name="Saif S."/>
            <person name="Shea T."/>
            <person name="Sisk P."/>
            <person name="Sykes S."/>
            <person name="Wortman J."/>
            <person name="Nusbaum C."/>
            <person name="Birren B."/>
        </authorList>
    </citation>
    <scope>NUCLEOTIDE SEQUENCE [LARGE SCALE GENOMIC DNA]</scope>
    <source>
        <strain evidence="4 6">ATCC BAA-382</strain>
    </source>
</reference>
<feature type="transmembrane region" description="Helical" evidence="1">
    <location>
        <begin position="69"/>
        <end position="88"/>
    </location>
</feature>
<evidence type="ECO:0000313" key="6">
    <source>
        <dbReference type="Proteomes" id="UP000014197"/>
    </source>
</evidence>
<organism evidence="3 5">
    <name type="scientific">Enterococcus haemoperoxidus ATCC BAA-382</name>
    <dbReference type="NCBI Taxonomy" id="1158608"/>
    <lineage>
        <taxon>Bacteria</taxon>
        <taxon>Bacillati</taxon>
        <taxon>Bacillota</taxon>
        <taxon>Bacilli</taxon>
        <taxon>Lactobacillales</taxon>
        <taxon>Enterococcaceae</taxon>
        <taxon>Enterococcus</taxon>
    </lineage>
</organism>
<keyword evidence="1" id="KW-0472">Membrane</keyword>
<dbReference type="PATRIC" id="fig|1158608.3.peg.1753"/>
<proteinExistence type="predicted"/>
<evidence type="ECO:0000313" key="3">
    <source>
        <dbReference type="EMBL" id="EOH96817.1"/>
    </source>
</evidence>
<name>R2QJP2_9ENTE</name>
<reference evidence="3 5" key="1">
    <citation type="submission" date="2013-02" db="EMBL/GenBank/DDBJ databases">
        <title>The Genome Sequence of Enterococcus haemoperoxidus BAA-382.</title>
        <authorList>
            <consortium name="The Broad Institute Genome Sequencing Platform"/>
            <consortium name="The Broad Institute Genome Sequencing Center for Infectious Disease"/>
            <person name="Earl A.M."/>
            <person name="Gilmore M.S."/>
            <person name="Lebreton F."/>
            <person name="Walker B."/>
            <person name="Young S.K."/>
            <person name="Zeng Q."/>
            <person name="Gargeya S."/>
            <person name="Fitzgerald M."/>
            <person name="Haas B."/>
            <person name="Abouelleil A."/>
            <person name="Alvarado L."/>
            <person name="Arachchi H.M."/>
            <person name="Berlin A.M."/>
            <person name="Chapman S.B."/>
            <person name="Dewar J."/>
            <person name="Goldberg J."/>
            <person name="Griggs A."/>
            <person name="Gujja S."/>
            <person name="Hansen M."/>
            <person name="Howarth C."/>
            <person name="Imamovic A."/>
            <person name="Larimer J."/>
            <person name="McCowan C."/>
            <person name="Murphy C."/>
            <person name="Neiman D."/>
            <person name="Pearson M."/>
            <person name="Priest M."/>
            <person name="Roberts A."/>
            <person name="Saif S."/>
            <person name="Shea T."/>
            <person name="Sisk P."/>
            <person name="Sykes S."/>
            <person name="Wortman J."/>
            <person name="Nusbaum C."/>
            <person name="Birren B."/>
        </authorList>
    </citation>
    <scope>NUCLEOTIDE SEQUENCE [LARGE SCALE GENOMIC DNA]</scope>
    <source>
        <strain evidence="3 5">ATCC BAA-382</strain>
    </source>
</reference>
<dbReference type="EMBL" id="ASVY01000003">
    <property type="protein sequence ID" value="EOT60106.1"/>
    <property type="molecule type" value="Genomic_DNA"/>
</dbReference>
<dbReference type="STRING" id="155618.RV06_GL001530"/>
<keyword evidence="1" id="KW-1133">Transmembrane helix</keyword>
<protein>
    <recommendedName>
        <fullName evidence="2">WxL Interacting Protein host binding domain-containing protein</fullName>
    </recommendedName>
</protein>
<feature type="domain" description="WxL Interacting Protein host binding" evidence="2">
    <location>
        <begin position="1"/>
        <end position="56"/>
    </location>
</feature>
<accession>R2QJP2</accession>
<dbReference type="Proteomes" id="UP000014197">
    <property type="component" value="Unassembled WGS sequence"/>
</dbReference>
<dbReference type="Pfam" id="PF11797">
    <property type="entry name" value="WxLIP_HBD"/>
    <property type="match status" value="1"/>
</dbReference>
<dbReference type="AlphaFoldDB" id="R2QJP2"/>
<dbReference type="Proteomes" id="UP000013858">
    <property type="component" value="Unassembled WGS sequence"/>
</dbReference>
<dbReference type="EMBL" id="AJAR01000015">
    <property type="protein sequence ID" value="EOH96817.1"/>
    <property type="molecule type" value="Genomic_DNA"/>
</dbReference>
<sequence>MSIVPNTNFNFPISWDEEKIKAGTYTLNMKIRLDQENWTFTKKFYVTTQEAKKMNEKAVDFEDTDHATIYKLLVGIVLIILGSLIYLIKRKGRS</sequence>
<evidence type="ECO:0000259" key="2">
    <source>
        <dbReference type="Pfam" id="PF11797"/>
    </source>
</evidence>
<gene>
    <name evidence="4" type="ORF">I583_02741</name>
    <name evidence="3" type="ORF">UAW_01775</name>
</gene>
<evidence type="ECO:0000313" key="4">
    <source>
        <dbReference type="EMBL" id="EOT60106.1"/>
    </source>
</evidence>
<dbReference type="InterPro" id="IPR021759">
    <property type="entry name" value="WxLIP_HBD"/>
</dbReference>
<evidence type="ECO:0000256" key="1">
    <source>
        <dbReference type="SAM" id="Phobius"/>
    </source>
</evidence>